<dbReference type="PANTHER" id="PTHR23279">
    <property type="entry name" value="DEFECTIVE PROBOSCIS EXTENSION RESPONSE DPR -RELATED"/>
    <property type="match status" value="1"/>
</dbReference>
<dbReference type="InterPro" id="IPR013783">
    <property type="entry name" value="Ig-like_fold"/>
</dbReference>
<dbReference type="GO" id="GO:0032589">
    <property type="term" value="C:neuron projection membrane"/>
    <property type="evidence" value="ECO:0007669"/>
    <property type="project" value="TreeGrafter"/>
</dbReference>
<dbReference type="Proteomes" id="UP001458880">
    <property type="component" value="Unassembled WGS sequence"/>
</dbReference>
<evidence type="ECO:0000259" key="1">
    <source>
        <dbReference type="PROSITE" id="PS50835"/>
    </source>
</evidence>
<evidence type="ECO:0000313" key="2">
    <source>
        <dbReference type="EMBL" id="KAK9721159.1"/>
    </source>
</evidence>
<organism evidence="2 3">
    <name type="scientific">Popillia japonica</name>
    <name type="common">Japanese beetle</name>
    <dbReference type="NCBI Taxonomy" id="7064"/>
    <lineage>
        <taxon>Eukaryota</taxon>
        <taxon>Metazoa</taxon>
        <taxon>Ecdysozoa</taxon>
        <taxon>Arthropoda</taxon>
        <taxon>Hexapoda</taxon>
        <taxon>Insecta</taxon>
        <taxon>Pterygota</taxon>
        <taxon>Neoptera</taxon>
        <taxon>Endopterygota</taxon>
        <taxon>Coleoptera</taxon>
        <taxon>Polyphaga</taxon>
        <taxon>Scarabaeiformia</taxon>
        <taxon>Scarabaeidae</taxon>
        <taxon>Rutelinae</taxon>
        <taxon>Popillia</taxon>
    </lineage>
</organism>
<proteinExistence type="predicted"/>
<dbReference type="AlphaFoldDB" id="A0AAW1KL85"/>
<dbReference type="GO" id="GO:0050808">
    <property type="term" value="P:synapse organization"/>
    <property type="evidence" value="ECO:0007669"/>
    <property type="project" value="TreeGrafter"/>
</dbReference>
<gene>
    <name evidence="2" type="ORF">QE152_g21685</name>
</gene>
<accession>A0AAW1KL85</accession>
<dbReference type="SMART" id="SM00409">
    <property type="entry name" value="IG"/>
    <property type="match status" value="2"/>
</dbReference>
<dbReference type="PROSITE" id="PS50835">
    <property type="entry name" value="IG_LIKE"/>
    <property type="match status" value="1"/>
</dbReference>
<name>A0AAW1KL85_POPJA</name>
<dbReference type="InterPro" id="IPR036179">
    <property type="entry name" value="Ig-like_dom_sf"/>
</dbReference>
<feature type="domain" description="Ig-like" evidence="1">
    <location>
        <begin position="74"/>
        <end position="175"/>
    </location>
</feature>
<protein>
    <recommendedName>
        <fullName evidence="1">Ig-like domain-containing protein</fullName>
    </recommendedName>
</protein>
<dbReference type="EMBL" id="JASPKY010000202">
    <property type="protein sequence ID" value="KAK9721159.1"/>
    <property type="molecule type" value="Genomic_DNA"/>
</dbReference>
<dbReference type="Gene3D" id="2.60.40.10">
    <property type="entry name" value="Immunoglobulins"/>
    <property type="match status" value="2"/>
</dbReference>
<dbReference type="Pfam" id="PF13927">
    <property type="entry name" value="Ig_3"/>
    <property type="match status" value="1"/>
</dbReference>
<dbReference type="SMART" id="SM00408">
    <property type="entry name" value="IGc2"/>
    <property type="match status" value="2"/>
</dbReference>
<dbReference type="InterPro" id="IPR003599">
    <property type="entry name" value="Ig_sub"/>
</dbReference>
<dbReference type="SUPFAM" id="SSF48726">
    <property type="entry name" value="Immunoglobulin"/>
    <property type="match status" value="2"/>
</dbReference>
<comment type="caution">
    <text evidence="2">The sequence shown here is derived from an EMBL/GenBank/DDBJ whole genome shotgun (WGS) entry which is preliminary data.</text>
</comment>
<dbReference type="InterPro" id="IPR037448">
    <property type="entry name" value="Zig-8"/>
</dbReference>
<dbReference type="InterPro" id="IPR003598">
    <property type="entry name" value="Ig_sub2"/>
</dbReference>
<sequence>MTTPTSFQIQQNEDIDAIAWLTLEGNIGYASMYWRFTIGDAGFPLGLHQDWSLHIKYVQPDDAGLYECQVTSHPPASIFVDLQLVEARAEIIGGPDKIVKSGSPLILSCLLRRSTEQPEYIFWYHGERMINYDLGGGATVRHGRQSSELLIPNADIQHAGNYSCVPSNAEPVSVNVHVLIQHAGNYSCVPSNAEPVSVNVHVLHSEKPAAMQHGSKNCGIAINPHWKHHTFNIICFISFIHWIAYHLGR</sequence>
<dbReference type="PANTHER" id="PTHR23279:SF37">
    <property type="entry name" value="DEFECTIVE PROBOSCIS EXTENSION RESPONSE 13, ISOFORM B"/>
    <property type="match status" value="1"/>
</dbReference>
<dbReference type="InterPro" id="IPR007110">
    <property type="entry name" value="Ig-like_dom"/>
</dbReference>
<evidence type="ECO:0000313" key="3">
    <source>
        <dbReference type="Proteomes" id="UP001458880"/>
    </source>
</evidence>
<keyword evidence="3" id="KW-1185">Reference proteome</keyword>
<dbReference type="CDD" id="cd00096">
    <property type="entry name" value="Ig"/>
    <property type="match status" value="1"/>
</dbReference>
<reference evidence="2 3" key="1">
    <citation type="journal article" date="2024" name="BMC Genomics">
        <title>De novo assembly and annotation of Popillia japonica's genome with initial clues to its potential as an invasive pest.</title>
        <authorList>
            <person name="Cucini C."/>
            <person name="Boschi S."/>
            <person name="Funari R."/>
            <person name="Cardaioli E."/>
            <person name="Iannotti N."/>
            <person name="Marturano G."/>
            <person name="Paoli F."/>
            <person name="Bruttini M."/>
            <person name="Carapelli A."/>
            <person name="Frati F."/>
            <person name="Nardi F."/>
        </authorList>
    </citation>
    <scope>NUCLEOTIDE SEQUENCE [LARGE SCALE GENOMIC DNA]</scope>
    <source>
        <strain evidence="2">DMR45628</strain>
    </source>
</reference>